<dbReference type="AlphaFoldDB" id="Q0URH9"/>
<organism evidence="2 3">
    <name type="scientific">Phaeosphaeria nodorum (strain SN15 / ATCC MYA-4574 / FGSC 10173)</name>
    <name type="common">Glume blotch fungus</name>
    <name type="synonym">Parastagonospora nodorum</name>
    <dbReference type="NCBI Taxonomy" id="321614"/>
    <lineage>
        <taxon>Eukaryota</taxon>
        <taxon>Fungi</taxon>
        <taxon>Dikarya</taxon>
        <taxon>Ascomycota</taxon>
        <taxon>Pezizomycotina</taxon>
        <taxon>Dothideomycetes</taxon>
        <taxon>Pleosporomycetidae</taxon>
        <taxon>Pleosporales</taxon>
        <taxon>Pleosporineae</taxon>
        <taxon>Phaeosphaeriaceae</taxon>
        <taxon>Parastagonospora</taxon>
    </lineage>
</organism>
<sequence length="64" mass="6873">MTAQARDSKAHYSLPFDRMISTSASSFIDARISLRLTSQASSQNAAAYGAGNAISDEHGRRIGR</sequence>
<accession>Q0URH9</accession>
<dbReference type="EMBL" id="CH445332">
    <property type="protein sequence ID" value="EAT86699.1"/>
    <property type="molecule type" value="Genomic_DNA"/>
</dbReference>
<dbReference type="Proteomes" id="UP000001055">
    <property type="component" value="Unassembled WGS sequence"/>
</dbReference>
<dbReference type="RefSeq" id="XP_001796034.1">
    <property type="nucleotide sequence ID" value="XM_001795982.1"/>
</dbReference>
<gene>
    <name evidence="2" type="ORF">SNOG_05635</name>
</gene>
<feature type="region of interest" description="Disordered" evidence="1">
    <location>
        <begin position="45"/>
        <end position="64"/>
    </location>
</feature>
<evidence type="ECO:0000313" key="2">
    <source>
        <dbReference type="EMBL" id="EAT86699.1"/>
    </source>
</evidence>
<evidence type="ECO:0000256" key="1">
    <source>
        <dbReference type="SAM" id="MobiDB-lite"/>
    </source>
</evidence>
<name>Q0URH9_PHANO</name>
<evidence type="ECO:0000313" key="3">
    <source>
        <dbReference type="Proteomes" id="UP000001055"/>
    </source>
</evidence>
<dbReference type="KEGG" id="pno:SNOG_05635"/>
<proteinExistence type="predicted"/>
<reference evidence="3" key="1">
    <citation type="journal article" date="2007" name="Plant Cell">
        <title>Dothideomycete-plant interactions illuminated by genome sequencing and EST analysis of the wheat pathogen Stagonospora nodorum.</title>
        <authorList>
            <person name="Hane J.K."/>
            <person name="Lowe R.G."/>
            <person name="Solomon P.S."/>
            <person name="Tan K.C."/>
            <person name="Schoch C.L."/>
            <person name="Spatafora J.W."/>
            <person name="Crous P.W."/>
            <person name="Kodira C."/>
            <person name="Birren B.W."/>
            <person name="Galagan J.E."/>
            <person name="Torriani S.F."/>
            <person name="McDonald B.A."/>
            <person name="Oliver R.P."/>
        </authorList>
    </citation>
    <scope>NUCLEOTIDE SEQUENCE [LARGE SCALE GENOMIC DNA]</scope>
    <source>
        <strain evidence="3">SN15 / ATCC MYA-4574 / FGSC 10173</strain>
    </source>
</reference>
<dbReference type="InParanoid" id="Q0URH9"/>
<feature type="compositionally biased region" description="Basic and acidic residues" evidence="1">
    <location>
        <begin position="55"/>
        <end position="64"/>
    </location>
</feature>
<protein>
    <submittedName>
        <fullName evidence="2">Uncharacterized protein</fullName>
    </submittedName>
</protein>
<dbReference type="GeneID" id="5972911"/>